<dbReference type="RefSeq" id="WP_338888643.1">
    <property type="nucleotide sequence ID" value="NZ_CP147846.1"/>
</dbReference>
<reference evidence="1 2" key="1">
    <citation type="submission" date="2024-03" db="EMBL/GenBank/DDBJ databases">
        <title>Natural products discovery in diverse microorganisms through a two-stage MS feature dereplication strategy.</title>
        <authorList>
            <person name="Zhang R."/>
        </authorList>
    </citation>
    <scope>NUCLEOTIDE SEQUENCE [LARGE SCALE GENOMIC DNA]</scope>
    <source>
        <strain evidence="1 2">18930</strain>
    </source>
</reference>
<dbReference type="Pfam" id="PF06821">
    <property type="entry name" value="Ser_hydrolase"/>
    <property type="match status" value="1"/>
</dbReference>
<evidence type="ECO:0000313" key="2">
    <source>
        <dbReference type="Proteomes" id="UP001432000"/>
    </source>
</evidence>
<evidence type="ECO:0000313" key="1">
    <source>
        <dbReference type="EMBL" id="WXG68436.1"/>
    </source>
</evidence>
<dbReference type="Proteomes" id="UP001432000">
    <property type="component" value="Chromosome"/>
</dbReference>
<dbReference type="GO" id="GO:0016787">
    <property type="term" value="F:hydrolase activity"/>
    <property type="evidence" value="ECO:0007669"/>
    <property type="project" value="UniProtKB-KW"/>
</dbReference>
<keyword evidence="2" id="KW-1185">Reference proteome</keyword>
<proteinExistence type="predicted"/>
<dbReference type="Gene3D" id="3.40.50.1820">
    <property type="entry name" value="alpha/beta hydrolase"/>
    <property type="match status" value="1"/>
</dbReference>
<dbReference type="InterPro" id="IPR029058">
    <property type="entry name" value="AB_hydrolase_fold"/>
</dbReference>
<dbReference type="InterPro" id="IPR010662">
    <property type="entry name" value="RBBP9/YdeN"/>
</dbReference>
<dbReference type="SUPFAM" id="SSF53474">
    <property type="entry name" value="alpha/beta-Hydrolases"/>
    <property type="match status" value="1"/>
</dbReference>
<dbReference type="EMBL" id="CP147846">
    <property type="protein sequence ID" value="WXG68436.1"/>
    <property type="molecule type" value="Genomic_DNA"/>
</dbReference>
<gene>
    <name evidence="1" type="ORF">WDS16_25135</name>
</gene>
<accession>A0ABZ2PPV2</accession>
<organism evidence="1 2">
    <name type="scientific">Rhodococcus sovatensis</name>
    <dbReference type="NCBI Taxonomy" id="1805840"/>
    <lineage>
        <taxon>Bacteria</taxon>
        <taxon>Bacillati</taxon>
        <taxon>Actinomycetota</taxon>
        <taxon>Actinomycetes</taxon>
        <taxon>Mycobacteriales</taxon>
        <taxon>Nocardiaceae</taxon>
        <taxon>Rhodococcus</taxon>
    </lineage>
</organism>
<keyword evidence="1" id="KW-0378">Hydrolase</keyword>
<sequence>MRRVMVPGLGGSDESHWQSHWESEGEAWTRIEPASWDAPDVDDWTEALHRSVGDTVPILVAHSLGCLAAVKWSHLHNQRVAGLFLVAPPDPHGDIFPAIAAQFGDDLDEPIPVPTLVVTSSDDPYCAPERAQYFAVRWGAAHVDVGLHGHLNSASGLDGWTEGRNLFTAFAAGIAQ</sequence>
<name>A0ABZ2PPV2_9NOCA</name>
<protein>
    <submittedName>
        <fullName evidence="1">Alpha/beta fold hydrolase</fullName>
    </submittedName>
</protein>